<dbReference type="Pfam" id="PF02892">
    <property type="entry name" value="zf-BED"/>
    <property type="match status" value="1"/>
</dbReference>
<feature type="region of interest" description="Disordered" evidence="5">
    <location>
        <begin position="1191"/>
        <end position="1217"/>
    </location>
</feature>
<evidence type="ECO:0000313" key="7">
    <source>
        <dbReference type="EMBL" id="KAG6472150.1"/>
    </source>
</evidence>
<evidence type="ECO:0000256" key="4">
    <source>
        <dbReference type="PROSITE-ProRule" id="PRU00027"/>
    </source>
</evidence>
<name>A0A8J5C4D7_ZINOF</name>
<protein>
    <recommendedName>
        <fullName evidence="6">BED-type domain-containing protein</fullName>
    </recommendedName>
</protein>
<dbReference type="GO" id="GO:0008270">
    <property type="term" value="F:zinc ion binding"/>
    <property type="evidence" value="ECO:0007669"/>
    <property type="project" value="UniProtKB-KW"/>
</dbReference>
<keyword evidence="1" id="KW-0479">Metal-binding</keyword>
<feature type="region of interest" description="Disordered" evidence="5">
    <location>
        <begin position="140"/>
        <end position="167"/>
    </location>
</feature>
<evidence type="ECO:0000256" key="1">
    <source>
        <dbReference type="ARBA" id="ARBA00022723"/>
    </source>
</evidence>
<organism evidence="7 8">
    <name type="scientific">Zingiber officinale</name>
    <name type="common">Ginger</name>
    <name type="synonym">Amomum zingiber</name>
    <dbReference type="NCBI Taxonomy" id="94328"/>
    <lineage>
        <taxon>Eukaryota</taxon>
        <taxon>Viridiplantae</taxon>
        <taxon>Streptophyta</taxon>
        <taxon>Embryophyta</taxon>
        <taxon>Tracheophyta</taxon>
        <taxon>Spermatophyta</taxon>
        <taxon>Magnoliopsida</taxon>
        <taxon>Liliopsida</taxon>
        <taxon>Zingiberales</taxon>
        <taxon>Zingiberaceae</taxon>
        <taxon>Zingiber</taxon>
    </lineage>
</organism>
<evidence type="ECO:0000256" key="3">
    <source>
        <dbReference type="ARBA" id="ARBA00022833"/>
    </source>
</evidence>
<feature type="region of interest" description="Disordered" evidence="5">
    <location>
        <begin position="719"/>
        <end position="766"/>
    </location>
</feature>
<dbReference type="GO" id="GO:0003677">
    <property type="term" value="F:DNA binding"/>
    <property type="evidence" value="ECO:0007669"/>
    <property type="project" value="InterPro"/>
</dbReference>
<dbReference type="PANTHER" id="PTHR36005:SF1">
    <property type="entry name" value="DNA LIGASE-LIKE PROTEIN"/>
    <property type="match status" value="1"/>
</dbReference>
<feature type="domain" description="BED-type" evidence="6">
    <location>
        <begin position="755"/>
        <end position="811"/>
    </location>
</feature>
<proteinExistence type="predicted"/>
<dbReference type="InterPro" id="IPR003656">
    <property type="entry name" value="Znf_BED"/>
</dbReference>
<reference evidence="7 8" key="1">
    <citation type="submission" date="2020-08" db="EMBL/GenBank/DDBJ databases">
        <title>Plant Genome Project.</title>
        <authorList>
            <person name="Zhang R.-G."/>
        </authorList>
    </citation>
    <scope>NUCLEOTIDE SEQUENCE [LARGE SCALE GENOMIC DNA]</scope>
    <source>
        <tissue evidence="7">Rhizome</tissue>
    </source>
</reference>
<dbReference type="PROSITE" id="PS50808">
    <property type="entry name" value="ZF_BED"/>
    <property type="match status" value="1"/>
</dbReference>
<evidence type="ECO:0000256" key="2">
    <source>
        <dbReference type="ARBA" id="ARBA00022771"/>
    </source>
</evidence>
<dbReference type="PANTHER" id="PTHR36005">
    <property type="entry name" value="DNA LIGASE-LIKE PROTEIN"/>
    <property type="match status" value="1"/>
</dbReference>
<sequence>MEEGFEGDVLLPDQSSSPLPKHKLRRLKRVSLFASRSPPTDSDSTSLPEVPLETLEPTTTLDFEKPVLESDVIGTAIDPELEFDPLFPDLDQLQAKNTDIGREKEDFFWGGDNGCGAANEINDGIENVKSAKKKLILEGEDEDTKKKRKKQKSSEKPKESLREKRKLEKERQAHLLQIHAESQRFVPFYNYCLLIRFHKRNTMAETRDASFKPTLVVQKPISSVLEKIRLRKKEVFKKSVVVNHSQSIDDTTNCKADTYHDGEATMLESKKDDYAGLEENKVPHVEEHLNVEGGGVTTHDRRGRFSCADNQQKLLDSVGPASQSLEGDENVNLQPHKAFNVDSYSDVALAKAFLDDEAEEEDDSDHDLMRFQENEDDESDDNEELTDMIATGFEEAPIDCERRNQLHQKWLAQQDTAATDNVIQRLRFGNKHKEPTLLHEEEASLEHSEESEDGEPSDLHPPNSIHKSTKMAKQMMAKMFTEDHDAYLPSDDEELEKNFIRQRLIAQNKEPALDSLIDVEHSREIFGLIKNMNAAPETKKRVKPTSHFGLLLTESSNSSSKVRCDYFALDLESSFLGRSTSSSMQYSHKQSSSIARAFIFGRDDSNSRSSLPAFENIQEEVKNEVANLITSGGSGIWWNRAESLASRAIVAATAVLRSSSATIVSFTYAIIRLCPFSIYLICGSLFFTSLVVSVPSASLKAVGHVCGSRAAVAEEASVGGSGEASSNSGAAIPSVASTTSGTSDSKRLAVNAPGNRSDPGWKHGIAVDENPKKVQCKYCQKVINGGIYRLKHHLAGTQKDVGACKAVSDDVRKEMWKIVSSLQENLIKRAKEIEGRSSDSSPLGQYEDEEVEGAKRQRREIAKNPADLFKKRGVSSQTTINGIFKKNLREEACQGIASFFYNNAIPFHVAKSDEFKKMLDLVARHGIGFKPPSYHEIRVKYLKQQVDCTKEGALIRMFTSKEWKSSQFAKTKDGKVIENVVMDKDFWKSIITCLRSAYPLIKVLRLVDSDEKPAMGFIYEEMDRAKEKIQAAFNGIKKSPNFKADFEVKRGLYDCLQRMVESMEEVKKIDAQLEDFKYRKKFFGSAVHTKRRNRLKAKTMNDVVFVMANSKLAKKKELRKVNDYSIDDLASDDDWIVDDSENLDLDASNEDLVPVEEGPSGAVGARLLPWPPFRTLVIELERIQENQLENKNKKPFAKFSGPQMKSNASKATTESNTNSSSSLFEILQQSSIQFDKQLESKMSGDNTIEIKAAQPFSAFKIQRKFSKVSEGINRSQG</sequence>
<feature type="compositionally biased region" description="Basic and acidic residues" evidence="5">
    <location>
        <begin position="433"/>
        <end position="448"/>
    </location>
</feature>
<keyword evidence="2 4" id="KW-0863">Zinc-finger</keyword>
<feature type="region of interest" description="Disordered" evidence="5">
    <location>
        <begin position="833"/>
        <end position="856"/>
    </location>
</feature>
<feature type="compositionally biased region" description="Basic and acidic residues" evidence="5">
    <location>
        <begin position="152"/>
        <end position="167"/>
    </location>
</feature>
<evidence type="ECO:0000256" key="5">
    <source>
        <dbReference type="SAM" id="MobiDB-lite"/>
    </source>
</evidence>
<feature type="region of interest" description="Disordered" evidence="5">
    <location>
        <begin position="1"/>
        <end position="21"/>
    </location>
</feature>
<feature type="compositionally biased region" description="Low complexity" evidence="5">
    <location>
        <begin position="1206"/>
        <end position="1217"/>
    </location>
</feature>
<dbReference type="AlphaFoldDB" id="A0A8J5C4D7"/>
<keyword evidence="8" id="KW-1185">Reference proteome</keyword>
<evidence type="ECO:0000313" key="8">
    <source>
        <dbReference type="Proteomes" id="UP000734854"/>
    </source>
</evidence>
<dbReference type="Proteomes" id="UP000734854">
    <property type="component" value="Unassembled WGS sequence"/>
</dbReference>
<accession>A0A8J5C4D7</accession>
<dbReference type="EMBL" id="JACMSC010000020">
    <property type="protein sequence ID" value="KAG6472150.1"/>
    <property type="molecule type" value="Genomic_DNA"/>
</dbReference>
<feature type="compositionally biased region" description="Low complexity" evidence="5">
    <location>
        <begin position="719"/>
        <end position="731"/>
    </location>
</feature>
<feature type="region of interest" description="Disordered" evidence="5">
    <location>
        <begin position="433"/>
        <end position="466"/>
    </location>
</feature>
<gene>
    <name evidence="7" type="ORF">ZIOFF_069607</name>
</gene>
<evidence type="ECO:0000259" key="6">
    <source>
        <dbReference type="PROSITE" id="PS50808"/>
    </source>
</evidence>
<keyword evidence="3" id="KW-0862">Zinc</keyword>
<comment type="caution">
    <text evidence="7">The sequence shown here is derived from an EMBL/GenBank/DDBJ whole genome shotgun (WGS) entry which is preliminary data.</text>
</comment>